<reference evidence="3" key="1">
    <citation type="submission" date="2019-02" db="EMBL/GenBank/DDBJ databases">
        <authorList>
            <person name="Gruber-Vodicka R. H."/>
            <person name="Seah K. B. B."/>
        </authorList>
    </citation>
    <scope>NUCLEOTIDE SEQUENCE</scope>
    <source>
        <strain evidence="3">BECK_BY1</strain>
    </source>
</reference>
<dbReference type="Pfam" id="PF00501">
    <property type="entry name" value="AMP-binding"/>
    <property type="match status" value="1"/>
</dbReference>
<name>A0A451ACT3_9GAMM</name>
<dbReference type="AlphaFoldDB" id="A0A451ACT3"/>
<feature type="domain" description="AMP-dependent synthetase/ligase" evidence="2">
    <location>
        <begin position="1"/>
        <end position="91"/>
    </location>
</feature>
<dbReference type="PANTHER" id="PTHR22754">
    <property type="entry name" value="DISCO-INTERACTING PROTEIN 2 DIP2 -RELATED"/>
    <property type="match status" value="1"/>
</dbReference>
<protein>
    <submittedName>
        <fullName evidence="3">AMP-binding enzyme</fullName>
    </submittedName>
</protein>
<evidence type="ECO:0000259" key="2">
    <source>
        <dbReference type="Pfam" id="PF00501"/>
    </source>
</evidence>
<dbReference type="SUPFAM" id="SSF56801">
    <property type="entry name" value="Acetyl-CoA synthetase-like"/>
    <property type="match status" value="1"/>
</dbReference>
<dbReference type="InterPro" id="IPR042099">
    <property type="entry name" value="ANL_N_sf"/>
</dbReference>
<accession>A0A451ACT3</accession>
<dbReference type="Gene3D" id="3.40.50.12780">
    <property type="entry name" value="N-terminal domain of ligase-like"/>
    <property type="match status" value="1"/>
</dbReference>
<dbReference type="GO" id="GO:0070566">
    <property type="term" value="F:adenylyltransferase activity"/>
    <property type="evidence" value="ECO:0007669"/>
    <property type="project" value="TreeGrafter"/>
</dbReference>
<comment type="similarity">
    <text evidence="1">Belongs to the ATP-dependent AMP-binding enzyme family.</text>
</comment>
<proteinExistence type="inferred from homology"/>
<dbReference type="PANTHER" id="PTHR22754:SF32">
    <property type="entry name" value="DISCO-INTERACTING PROTEIN 2"/>
    <property type="match status" value="1"/>
</dbReference>
<dbReference type="GO" id="GO:0006633">
    <property type="term" value="P:fatty acid biosynthetic process"/>
    <property type="evidence" value="ECO:0007669"/>
    <property type="project" value="TreeGrafter"/>
</dbReference>
<organism evidence="3">
    <name type="scientific">Candidatus Kentrum sp. TUN</name>
    <dbReference type="NCBI Taxonomy" id="2126343"/>
    <lineage>
        <taxon>Bacteria</taxon>
        <taxon>Pseudomonadati</taxon>
        <taxon>Pseudomonadota</taxon>
        <taxon>Gammaproteobacteria</taxon>
        <taxon>Candidatus Kentrum</taxon>
    </lineage>
</organism>
<dbReference type="GO" id="GO:0005886">
    <property type="term" value="C:plasma membrane"/>
    <property type="evidence" value="ECO:0007669"/>
    <property type="project" value="TreeGrafter"/>
</dbReference>
<evidence type="ECO:0000313" key="3">
    <source>
        <dbReference type="EMBL" id="VFK63814.1"/>
    </source>
</evidence>
<sequence length="104" mass="11851">MVSHGNLLNTLKDLDLGGRHTPDSVMVTWLPMFHDLGLIYGILQPSYNGFSCYIMTPTAFLQKPIRWLQAISHYKATHSSTPNFAYELCVQRITPPVFVNKVVW</sequence>
<gene>
    <name evidence="3" type="ORF">BECKTUN1418D_GA0071000_12272</name>
</gene>
<dbReference type="InterPro" id="IPR000873">
    <property type="entry name" value="AMP-dep_synth/lig_dom"/>
</dbReference>
<dbReference type="EMBL" id="CAADFX010000227">
    <property type="protein sequence ID" value="VFK63814.1"/>
    <property type="molecule type" value="Genomic_DNA"/>
</dbReference>
<evidence type="ECO:0000256" key="1">
    <source>
        <dbReference type="ARBA" id="ARBA00006432"/>
    </source>
</evidence>